<feature type="transmembrane region" description="Helical" evidence="1">
    <location>
        <begin position="37"/>
        <end position="59"/>
    </location>
</feature>
<keyword evidence="1" id="KW-0812">Transmembrane</keyword>
<sequence length="105" mass="11432">MSRGVISLSTYRTAACVCHMGTNGLVVGAGWNCGSRFGLACLMCFMCFAAILWILFICFGSTEGSWLGRPPPLPSCHGSGLTLFSNHIPPFISPFCFCHRPFLFM</sequence>
<evidence type="ECO:0000256" key="1">
    <source>
        <dbReference type="SAM" id="Phobius"/>
    </source>
</evidence>
<name>A0A9P9IWD1_9PLEO</name>
<protein>
    <submittedName>
        <fullName evidence="2">Uncharacterized protein</fullName>
    </submittedName>
</protein>
<feature type="transmembrane region" description="Helical" evidence="1">
    <location>
        <begin position="12"/>
        <end position="31"/>
    </location>
</feature>
<gene>
    <name evidence="2" type="ORF">B0J11DRAFT_178239</name>
</gene>
<dbReference type="Proteomes" id="UP000700596">
    <property type="component" value="Unassembled WGS sequence"/>
</dbReference>
<reference evidence="2" key="1">
    <citation type="journal article" date="2021" name="Nat. Commun.">
        <title>Genetic determinants of endophytism in the Arabidopsis root mycobiome.</title>
        <authorList>
            <person name="Mesny F."/>
            <person name="Miyauchi S."/>
            <person name="Thiergart T."/>
            <person name="Pickel B."/>
            <person name="Atanasova L."/>
            <person name="Karlsson M."/>
            <person name="Huettel B."/>
            <person name="Barry K.W."/>
            <person name="Haridas S."/>
            <person name="Chen C."/>
            <person name="Bauer D."/>
            <person name="Andreopoulos W."/>
            <person name="Pangilinan J."/>
            <person name="LaButti K."/>
            <person name="Riley R."/>
            <person name="Lipzen A."/>
            <person name="Clum A."/>
            <person name="Drula E."/>
            <person name="Henrissat B."/>
            <person name="Kohler A."/>
            <person name="Grigoriev I.V."/>
            <person name="Martin F.M."/>
            <person name="Hacquard S."/>
        </authorList>
    </citation>
    <scope>NUCLEOTIDE SEQUENCE</scope>
    <source>
        <strain evidence="2">MPI-CAGE-CH-0243</strain>
    </source>
</reference>
<organism evidence="2 3">
    <name type="scientific">Dendryphion nanum</name>
    <dbReference type="NCBI Taxonomy" id="256645"/>
    <lineage>
        <taxon>Eukaryota</taxon>
        <taxon>Fungi</taxon>
        <taxon>Dikarya</taxon>
        <taxon>Ascomycota</taxon>
        <taxon>Pezizomycotina</taxon>
        <taxon>Dothideomycetes</taxon>
        <taxon>Pleosporomycetidae</taxon>
        <taxon>Pleosporales</taxon>
        <taxon>Torulaceae</taxon>
        <taxon>Dendryphion</taxon>
    </lineage>
</organism>
<evidence type="ECO:0000313" key="2">
    <source>
        <dbReference type="EMBL" id="KAH7136082.1"/>
    </source>
</evidence>
<dbReference type="EMBL" id="JAGMWT010000002">
    <property type="protein sequence ID" value="KAH7136082.1"/>
    <property type="molecule type" value="Genomic_DNA"/>
</dbReference>
<keyword evidence="3" id="KW-1185">Reference proteome</keyword>
<keyword evidence="1" id="KW-0472">Membrane</keyword>
<comment type="caution">
    <text evidence="2">The sequence shown here is derived from an EMBL/GenBank/DDBJ whole genome shotgun (WGS) entry which is preliminary data.</text>
</comment>
<keyword evidence="1" id="KW-1133">Transmembrane helix</keyword>
<dbReference type="AlphaFoldDB" id="A0A9P9IWD1"/>
<evidence type="ECO:0000313" key="3">
    <source>
        <dbReference type="Proteomes" id="UP000700596"/>
    </source>
</evidence>
<proteinExistence type="predicted"/>
<accession>A0A9P9IWD1</accession>